<evidence type="ECO:0000256" key="1">
    <source>
        <dbReference type="SAM" id="MobiDB-lite"/>
    </source>
</evidence>
<dbReference type="Proteomes" id="UP000712600">
    <property type="component" value="Unassembled WGS sequence"/>
</dbReference>
<accession>A0A8S9RFL6</accession>
<dbReference type="PANTHER" id="PTHR36373:SF1">
    <property type="entry name" value="EXPRESSED PROTEIN"/>
    <property type="match status" value="1"/>
</dbReference>
<feature type="region of interest" description="Disordered" evidence="1">
    <location>
        <begin position="164"/>
        <end position="240"/>
    </location>
</feature>
<feature type="region of interest" description="Disordered" evidence="1">
    <location>
        <begin position="407"/>
        <end position="437"/>
    </location>
</feature>
<feature type="region of interest" description="Disordered" evidence="1">
    <location>
        <begin position="58"/>
        <end position="116"/>
    </location>
</feature>
<organism evidence="2 3">
    <name type="scientific">Brassica cretica</name>
    <name type="common">Mustard</name>
    <dbReference type="NCBI Taxonomy" id="69181"/>
    <lineage>
        <taxon>Eukaryota</taxon>
        <taxon>Viridiplantae</taxon>
        <taxon>Streptophyta</taxon>
        <taxon>Embryophyta</taxon>
        <taxon>Tracheophyta</taxon>
        <taxon>Spermatophyta</taxon>
        <taxon>Magnoliopsida</taxon>
        <taxon>eudicotyledons</taxon>
        <taxon>Gunneridae</taxon>
        <taxon>Pentapetalae</taxon>
        <taxon>rosids</taxon>
        <taxon>malvids</taxon>
        <taxon>Brassicales</taxon>
        <taxon>Brassicaceae</taxon>
        <taxon>Brassiceae</taxon>
        <taxon>Brassica</taxon>
    </lineage>
</organism>
<proteinExistence type="predicted"/>
<evidence type="ECO:0000313" key="3">
    <source>
        <dbReference type="Proteomes" id="UP000712600"/>
    </source>
</evidence>
<comment type="caution">
    <text evidence="2">The sequence shown here is derived from an EMBL/GenBank/DDBJ whole genome shotgun (WGS) entry which is preliminary data.</text>
</comment>
<feature type="compositionally biased region" description="Polar residues" evidence="1">
    <location>
        <begin position="169"/>
        <end position="191"/>
    </location>
</feature>
<dbReference type="PANTHER" id="PTHR36373">
    <property type="entry name" value="EXPRESSED PROTEIN"/>
    <property type="match status" value="1"/>
</dbReference>
<reference evidence="2" key="1">
    <citation type="submission" date="2019-12" db="EMBL/GenBank/DDBJ databases">
        <title>Genome sequencing and annotation of Brassica cretica.</title>
        <authorList>
            <person name="Studholme D.J."/>
            <person name="Sarris P."/>
        </authorList>
    </citation>
    <scope>NUCLEOTIDE SEQUENCE</scope>
    <source>
        <strain evidence="2">PFS-109/04</strain>
        <tissue evidence="2">Leaf</tissue>
    </source>
</reference>
<feature type="compositionally biased region" description="Polar residues" evidence="1">
    <location>
        <begin position="63"/>
        <end position="85"/>
    </location>
</feature>
<dbReference type="AlphaFoldDB" id="A0A8S9RFL6"/>
<protein>
    <submittedName>
        <fullName evidence="2">Uncharacterized protein</fullName>
    </submittedName>
</protein>
<feature type="compositionally biased region" description="Polar residues" evidence="1">
    <location>
        <begin position="98"/>
        <end position="107"/>
    </location>
</feature>
<dbReference type="EMBL" id="QGKX02000095">
    <property type="protein sequence ID" value="KAF3571422.1"/>
    <property type="molecule type" value="Genomic_DNA"/>
</dbReference>
<feature type="compositionally biased region" description="Polar residues" evidence="1">
    <location>
        <begin position="204"/>
        <end position="213"/>
    </location>
</feature>
<feature type="compositionally biased region" description="Basic and acidic residues" evidence="1">
    <location>
        <begin position="410"/>
        <end position="437"/>
    </location>
</feature>
<name>A0A8S9RFL6_BRACR</name>
<feature type="region of interest" description="Disordered" evidence="1">
    <location>
        <begin position="307"/>
        <end position="328"/>
    </location>
</feature>
<sequence length="453" mass="52602">MEPAQIDWKRIDSRFVEDVFYEHLRAPKWFDFLAPNHLDTIDDDAWFCKPDCNHPKRPEDFFQTPTSSKHPSLRNTNQTPGSSTEQKQRRRGHEDSENQNPNLSTPPRSWRAALKSSSAKKMKDVFYEHLRAPKWFDFLAPNHLDTIDDDAWFCKPDCNHPKRPEDFFQTPTSSKHPSLRNTNQTPGSSTEQKQRRRGHEDSENQNPNLSTPPRSWRAALKSSSAKKMSKETPKLKSTQSARNLFSGRDIFGHISEFCYELKRLATRVTEREDTTGKIEVKETHHHQPYSVHELELKKERKPLLEVSKEKVHESTNTFKENRRRKKRVDDAENIPVCLNGETVAKMKGEECRRIKRVDDAENILTPLKLGNVKNKGHERLLQQIRTNPPSPQCFSENRTTSLKALGTTKPTEKGMVEEVVKRKEEEEQSRDSNNKEGRGLDVLWFLKPCSMAN</sequence>
<gene>
    <name evidence="2" type="ORF">F2Q69_00061565</name>
</gene>
<evidence type="ECO:0000313" key="2">
    <source>
        <dbReference type="EMBL" id="KAF3571422.1"/>
    </source>
</evidence>